<feature type="transmembrane region" description="Helical" evidence="5">
    <location>
        <begin position="146"/>
        <end position="170"/>
    </location>
</feature>
<feature type="transmembrane region" description="Helical" evidence="5">
    <location>
        <begin position="110"/>
        <end position="134"/>
    </location>
</feature>
<dbReference type="Gene3D" id="1.20.1250.20">
    <property type="entry name" value="MFS general substrate transporter like domains"/>
    <property type="match status" value="1"/>
</dbReference>
<feature type="domain" description="Major facilitator superfamily (MFS) profile" evidence="6">
    <location>
        <begin position="20"/>
        <end position="418"/>
    </location>
</feature>
<dbReference type="GO" id="GO:0097037">
    <property type="term" value="P:heme export"/>
    <property type="evidence" value="ECO:0007669"/>
    <property type="project" value="TreeGrafter"/>
</dbReference>
<dbReference type="InterPro" id="IPR049680">
    <property type="entry name" value="FLVCR1-2_SLC49-like"/>
</dbReference>
<dbReference type="GO" id="GO:0020037">
    <property type="term" value="F:heme binding"/>
    <property type="evidence" value="ECO:0007669"/>
    <property type="project" value="TreeGrafter"/>
</dbReference>
<dbReference type="EMBL" id="NCKU01000044">
    <property type="protein sequence ID" value="RWS17711.1"/>
    <property type="molecule type" value="Genomic_DNA"/>
</dbReference>
<evidence type="ECO:0000259" key="6">
    <source>
        <dbReference type="PROSITE" id="PS50850"/>
    </source>
</evidence>
<keyword evidence="7" id="KW-0675">Receptor</keyword>
<feature type="transmembrane region" description="Helical" evidence="5">
    <location>
        <begin position="302"/>
        <end position="326"/>
    </location>
</feature>
<dbReference type="GO" id="GO:0015232">
    <property type="term" value="F:heme transmembrane transporter activity"/>
    <property type="evidence" value="ECO:0007669"/>
    <property type="project" value="TreeGrafter"/>
</dbReference>
<organism evidence="7 8">
    <name type="scientific">Dinothrombium tinctorium</name>
    <dbReference type="NCBI Taxonomy" id="1965070"/>
    <lineage>
        <taxon>Eukaryota</taxon>
        <taxon>Metazoa</taxon>
        <taxon>Ecdysozoa</taxon>
        <taxon>Arthropoda</taxon>
        <taxon>Chelicerata</taxon>
        <taxon>Arachnida</taxon>
        <taxon>Acari</taxon>
        <taxon>Acariformes</taxon>
        <taxon>Trombidiformes</taxon>
        <taxon>Prostigmata</taxon>
        <taxon>Anystina</taxon>
        <taxon>Parasitengona</taxon>
        <taxon>Trombidioidea</taxon>
        <taxon>Trombidiidae</taxon>
        <taxon>Dinothrombium</taxon>
    </lineage>
</organism>
<dbReference type="InterPro" id="IPR011701">
    <property type="entry name" value="MFS"/>
</dbReference>
<evidence type="ECO:0000256" key="1">
    <source>
        <dbReference type="ARBA" id="ARBA00004141"/>
    </source>
</evidence>
<dbReference type="Pfam" id="PF07690">
    <property type="entry name" value="MFS_1"/>
    <property type="match status" value="1"/>
</dbReference>
<feature type="transmembrane region" description="Helical" evidence="5">
    <location>
        <begin position="182"/>
        <end position="204"/>
    </location>
</feature>
<dbReference type="SUPFAM" id="SSF103473">
    <property type="entry name" value="MFS general substrate transporter"/>
    <property type="match status" value="1"/>
</dbReference>
<accession>A0A3S3PEE1</accession>
<dbReference type="PANTHER" id="PTHR10924">
    <property type="entry name" value="MAJOR FACILITATOR SUPERFAMILY PROTEIN-RELATED"/>
    <property type="match status" value="1"/>
</dbReference>
<dbReference type="PANTHER" id="PTHR10924:SF4">
    <property type="entry name" value="GH15861P"/>
    <property type="match status" value="1"/>
</dbReference>
<evidence type="ECO:0000256" key="2">
    <source>
        <dbReference type="ARBA" id="ARBA00022692"/>
    </source>
</evidence>
<dbReference type="GO" id="GO:0016020">
    <property type="term" value="C:membrane"/>
    <property type="evidence" value="ECO:0007669"/>
    <property type="project" value="UniProtKB-SubCell"/>
</dbReference>
<reference evidence="7 8" key="1">
    <citation type="journal article" date="2018" name="Gigascience">
        <title>Genomes of trombidid mites reveal novel predicted allergens and laterally-transferred genes associated with secondary metabolism.</title>
        <authorList>
            <person name="Dong X."/>
            <person name="Chaisiri K."/>
            <person name="Xia D."/>
            <person name="Armstrong S.D."/>
            <person name="Fang Y."/>
            <person name="Donnelly M.J."/>
            <person name="Kadowaki T."/>
            <person name="McGarry J.W."/>
            <person name="Darby A.C."/>
            <person name="Makepeace B.L."/>
        </authorList>
    </citation>
    <scope>NUCLEOTIDE SEQUENCE [LARGE SCALE GENOMIC DNA]</scope>
    <source>
        <strain evidence="7">UoL-WK</strain>
    </source>
</reference>
<dbReference type="InterPro" id="IPR036259">
    <property type="entry name" value="MFS_trans_sf"/>
</dbReference>
<dbReference type="InterPro" id="IPR020846">
    <property type="entry name" value="MFS_dom"/>
</dbReference>
<feature type="transmembrane region" description="Helical" evidence="5">
    <location>
        <begin position="236"/>
        <end position="257"/>
    </location>
</feature>
<comment type="caution">
    <text evidence="7">The sequence shown here is derived from an EMBL/GenBank/DDBJ whole genome shotgun (WGS) entry which is preliminary data.</text>
</comment>
<dbReference type="OrthoDB" id="422206at2759"/>
<proteinExistence type="predicted"/>
<name>A0A3S3PEE1_9ACAR</name>
<keyword evidence="4 5" id="KW-0472">Membrane</keyword>
<protein>
    <submittedName>
        <fullName evidence="7">Feline leukemia virus subgroup C receptor-related protein 2-like protein</fullName>
    </submittedName>
</protein>
<dbReference type="AlphaFoldDB" id="A0A3S3PEE1"/>
<dbReference type="Proteomes" id="UP000285301">
    <property type="component" value="Unassembled WGS sequence"/>
</dbReference>
<feature type="transmembrane region" description="Helical" evidence="5">
    <location>
        <begin position="269"/>
        <end position="290"/>
    </location>
</feature>
<keyword evidence="8" id="KW-1185">Reference proteome</keyword>
<sequence length="418" mass="46263">MEITNENIVVFRTYRKRFLICAVLLLCTLTTAFQINQYTSITNVIAEYYQVSSIAVNWTALLNNISTILFAYSLGKFVERYGVRKSMLVITFLLAISAVLKCFASDKNHFWLLMIAQFIPDACFSVILAIAPLIGSIWFKPNEVALVLGASSAIGLFGFALSFITAGLFFTSTKTDDIKLNLFYVSLSLAVLMVLAFFVTLIYMSDKPPTPPSLAEERRSTIRTPTFKGLFTNKNFLLLFTVFVFVNSASQLITVTINQSVTSKFRNSNGVSAVAGFLSLISGIPGSLIIGMITQSNSKYKLSLIIFLSSNAIWTLYISTFSYGMVSNAAYVLALDFIVELSFPFPESLSNSMVQAVSSIPNLICVPLFTKLCEKYGAVEANYILILMGILSLISALFVREDLRRRKADAETTPLIEV</sequence>
<evidence type="ECO:0000256" key="5">
    <source>
        <dbReference type="SAM" id="Phobius"/>
    </source>
</evidence>
<evidence type="ECO:0000313" key="8">
    <source>
        <dbReference type="Proteomes" id="UP000285301"/>
    </source>
</evidence>
<feature type="transmembrane region" description="Helical" evidence="5">
    <location>
        <begin position="87"/>
        <end position="104"/>
    </location>
</feature>
<gene>
    <name evidence="7" type="ORF">B4U79_17836</name>
</gene>
<evidence type="ECO:0000256" key="3">
    <source>
        <dbReference type="ARBA" id="ARBA00022989"/>
    </source>
</evidence>
<evidence type="ECO:0000256" key="4">
    <source>
        <dbReference type="ARBA" id="ARBA00023136"/>
    </source>
</evidence>
<feature type="transmembrane region" description="Helical" evidence="5">
    <location>
        <begin position="58"/>
        <end position="75"/>
    </location>
</feature>
<dbReference type="PROSITE" id="PS50850">
    <property type="entry name" value="MFS"/>
    <property type="match status" value="1"/>
</dbReference>
<comment type="subcellular location">
    <subcellularLocation>
        <location evidence="1">Membrane</location>
        <topology evidence="1">Multi-pass membrane protein</topology>
    </subcellularLocation>
</comment>
<keyword evidence="2 5" id="KW-0812">Transmembrane</keyword>
<feature type="transmembrane region" description="Helical" evidence="5">
    <location>
        <begin position="381"/>
        <end position="399"/>
    </location>
</feature>
<keyword evidence="3 5" id="KW-1133">Transmembrane helix</keyword>
<evidence type="ECO:0000313" key="7">
    <source>
        <dbReference type="EMBL" id="RWS17711.1"/>
    </source>
</evidence>